<dbReference type="InterPro" id="IPR023627">
    <property type="entry name" value="Rcmb_RecR"/>
</dbReference>
<dbReference type="PANTHER" id="PTHR30446">
    <property type="entry name" value="RECOMBINATION PROTEIN RECR"/>
    <property type="match status" value="1"/>
</dbReference>
<gene>
    <name evidence="7" type="primary">recR</name>
    <name evidence="9" type="ORF">AAY42_06690</name>
</gene>
<evidence type="ECO:0000256" key="3">
    <source>
        <dbReference type="ARBA" id="ARBA00022771"/>
    </source>
</evidence>
<sequence>MEFSSKLLEDAVYEMSQLPGIGKRTALRLVLHLLKQPEQRTELLSNALSQLRNSVNFCSSCHNISDTELCEICSNSKRDETLVCVVEDIRDVMAIENTSQYNGLYHVLGGKISPMEGVGPQDLNIVSLIKRVKEGTVNELIFALSSTMEGDTTNFYIYRQLEGLAVTTSTIARGISIGDELEYADEVTLGRSILNRVPFESSIKAS</sequence>
<comment type="similarity">
    <text evidence="7">Belongs to the RecR family.</text>
</comment>
<dbReference type="Gene3D" id="6.10.250.240">
    <property type="match status" value="1"/>
</dbReference>
<dbReference type="Gene3D" id="3.40.1360.10">
    <property type="match status" value="1"/>
</dbReference>
<dbReference type="OrthoDB" id="9802672at2"/>
<dbReference type="InterPro" id="IPR034137">
    <property type="entry name" value="TOPRIM_RecR"/>
</dbReference>
<dbReference type="Pfam" id="PF02132">
    <property type="entry name" value="RecR_ZnF"/>
    <property type="match status" value="1"/>
</dbReference>
<dbReference type="InterPro" id="IPR015967">
    <property type="entry name" value="Rcmb_RecR_Znf"/>
</dbReference>
<evidence type="ECO:0000256" key="6">
    <source>
        <dbReference type="ARBA" id="ARBA00023204"/>
    </source>
</evidence>
<dbReference type="Proteomes" id="UP000050827">
    <property type="component" value="Unassembled WGS sequence"/>
</dbReference>
<dbReference type="Gene3D" id="3.30.60.80">
    <property type="match status" value="1"/>
</dbReference>
<dbReference type="PANTHER" id="PTHR30446:SF0">
    <property type="entry name" value="RECOMBINATION PROTEIN RECR"/>
    <property type="match status" value="1"/>
</dbReference>
<dbReference type="AlphaFoldDB" id="A0A0Q1CFR8"/>
<dbReference type="CDD" id="cd01025">
    <property type="entry name" value="TOPRIM_recR"/>
    <property type="match status" value="1"/>
</dbReference>
<dbReference type="HAMAP" id="MF_00017">
    <property type="entry name" value="RecR"/>
    <property type="match status" value="1"/>
</dbReference>
<evidence type="ECO:0000259" key="8">
    <source>
        <dbReference type="PROSITE" id="PS50880"/>
    </source>
</evidence>
<keyword evidence="6 7" id="KW-0234">DNA repair</keyword>
<keyword evidence="2 7" id="KW-0227">DNA damage</keyword>
<dbReference type="NCBIfam" id="TIGR00615">
    <property type="entry name" value="recR"/>
    <property type="match status" value="1"/>
</dbReference>
<comment type="function">
    <text evidence="7">May play a role in DNA repair. It seems to be involved in an RecBC-independent recombinational process of DNA repair. It may act with RecF and RecO.</text>
</comment>
<accession>A0A0Q1CFR8</accession>
<reference evidence="9 10" key="1">
    <citation type="submission" date="2015-04" db="EMBL/GenBank/DDBJ databases">
        <title>Complete genome of flavobacterium.</title>
        <authorList>
            <person name="Kwon Y.M."/>
            <person name="Kim S.-J."/>
        </authorList>
    </citation>
    <scope>NUCLEOTIDE SEQUENCE [LARGE SCALE GENOMIC DNA]</scope>
    <source>
        <strain evidence="9 10">DK169</strain>
    </source>
</reference>
<evidence type="ECO:0000256" key="7">
    <source>
        <dbReference type="HAMAP-Rule" id="MF_00017"/>
    </source>
</evidence>
<evidence type="ECO:0000256" key="2">
    <source>
        <dbReference type="ARBA" id="ARBA00022763"/>
    </source>
</evidence>
<feature type="domain" description="Toprim" evidence="8">
    <location>
        <begin position="81"/>
        <end position="176"/>
    </location>
</feature>
<dbReference type="Pfam" id="PF21175">
    <property type="entry name" value="RecR_C"/>
    <property type="match status" value="1"/>
</dbReference>
<dbReference type="GO" id="GO:0003677">
    <property type="term" value="F:DNA binding"/>
    <property type="evidence" value="ECO:0007669"/>
    <property type="project" value="UniProtKB-UniRule"/>
</dbReference>
<feature type="zinc finger region" description="C4-type" evidence="7">
    <location>
        <begin position="58"/>
        <end position="73"/>
    </location>
</feature>
<evidence type="ECO:0000313" key="10">
    <source>
        <dbReference type="Proteomes" id="UP000050827"/>
    </source>
</evidence>
<protein>
    <recommendedName>
        <fullName evidence="7">Recombination protein RecR</fullName>
    </recommendedName>
</protein>
<dbReference type="GO" id="GO:0006310">
    <property type="term" value="P:DNA recombination"/>
    <property type="evidence" value="ECO:0007669"/>
    <property type="project" value="UniProtKB-UniRule"/>
</dbReference>
<evidence type="ECO:0000256" key="1">
    <source>
        <dbReference type="ARBA" id="ARBA00022723"/>
    </source>
</evidence>
<name>A0A0Q1CFR8_9FLAO</name>
<dbReference type="EMBL" id="LCTZ01000002">
    <property type="protein sequence ID" value="KQC29606.1"/>
    <property type="molecule type" value="Genomic_DNA"/>
</dbReference>
<keyword evidence="10" id="KW-1185">Reference proteome</keyword>
<dbReference type="SMART" id="SM00493">
    <property type="entry name" value="TOPRIM"/>
    <property type="match status" value="1"/>
</dbReference>
<keyword evidence="4 7" id="KW-0862">Zinc</keyword>
<keyword evidence="3 7" id="KW-0863">Zinc-finger</keyword>
<dbReference type="SUPFAM" id="SSF111304">
    <property type="entry name" value="Recombination protein RecR"/>
    <property type="match status" value="1"/>
</dbReference>
<evidence type="ECO:0000256" key="5">
    <source>
        <dbReference type="ARBA" id="ARBA00023172"/>
    </source>
</evidence>
<dbReference type="PROSITE" id="PS50880">
    <property type="entry name" value="TOPRIM"/>
    <property type="match status" value="1"/>
</dbReference>
<organism evidence="9 10">
    <name type="scientific">Flagellimonas eckloniae</name>
    <dbReference type="NCBI Taxonomy" id="346185"/>
    <lineage>
        <taxon>Bacteria</taxon>
        <taxon>Pseudomonadati</taxon>
        <taxon>Bacteroidota</taxon>
        <taxon>Flavobacteriia</taxon>
        <taxon>Flavobacteriales</taxon>
        <taxon>Flavobacteriaceae</taxon>
        <taxon>Flagellimonas</taxon>
    </lineage>
</organism>
<dbReference type="RefSeq" id="WP_055393540.1">
    <property type="nucleotide sequence ID" value="NZ_LCTZ01000002.1"/>
</dbReference>
<dbReference type="Pfam" id="PF13662">
    <property type="entry name" value="Toprim_4"/>
    <property type="match status" value="1"/>
</dbReference>
<keyword evidence="5 7" id="KW-0233">DNA recombination</keyword>
<dbReference type="Gene3D" id="1.10.8.420">
    <property type="entry name" value="RecR Domain 1"/>
    <property type="match status" value="1"/>
</dbReference>
<comment type="caution">
    <text evidence="9">The sequence shown here is derived from an EMBL/GenBank/DDBJ whole genome shotgun (WGS) entry which is preliminary data.</text>
</comment>
<dbReference type="GO" id="GO:0006281">
    <property type="term" value="P:DNA repair"/>
    <property type="evidence" value="ECO:0007669"/>
    <property type="project" value="UniProtKB-UniRule"/>
</dbReference>
<proteinExistence type="inferred from homology"/>
<dbReference type="InterPro" id="IPR006171">
    <property type="entry name" value="TOPRIM_dom"/>
</dbReference>
<dbReference type="InterPro" id="IPR000093">
    <property type="entry name" value="DNA_Rcmb_RecR"/>
</dbReference>
<dbReference type="PATRIC" id="fig|1547436.3.peg.1385"/>
<dbReference type="STRING" id="346185.AAY42_06690"/>
<dbReference type="GO" id="GO:0008270">
    <property type="term" value="F:zinc ion binding"/>
    <property type="evidence" value="ECO:0007669"/>
    <property type="project" value="UniProtKB-KW"/>
</dbReference>
<dbReference type="PROSITE" id="PS01300">
    <property type="entry name" value="RECR"/>
    <property type="match status" value="1"/>
</dbReference>
<dbReference type="Pfam" id="PF21176">
    <property type="entry name" value="RecR_HhH"/>
    <property type="match status" value="1"/>
</dbReference>
<keyword evidence="1 7" id="KW-0479">Metal-binding</keyword>
<evidence type="ECO:0000313" key="9">
    <source>
        <dbReference type="EMBL" id="KQC29606.1"/>
    </source>
</evidence>
<evidence type="ECO:0000256" key="4">
    <source>
        <dbReference type="ARBA" id="ARBA00022833"/>
    </source>
</evidence>